<dbReference type="Proteomes" id="UP001161389">
    <property type="component" value="Unassembled WGS sequence"/>
</dbReference>
<name>A0AA37W721_9GAMM</name>
<dbReference type="Pfam" id="PF12158">
    <property type="entry name" value="DUF3592"/>
    <property type="match status" value="1"/>
</dbReference>
<evidence type="ECO:0000313" key="3">
    <source>
        <dbReference type="EMBL" id="GLQ30838.1"/>
    </source>
</evidence>
<keyword evidence="1" id="KW-0812">Transmembrane</keyword>
<keyword evidence="1" id="KW-0472">Membrane</keyword>
<dbReference type="RefSeq" id="WP_284380231.1">
    <property type="nucleotide sequence ID" value="NZ_BSNM01000009.1"/>
</dbReference>
<evidence type="ECO:0000256" key="1">
    <source>
        <dbReference type="SAM" id="Phobius"/>
    </source>
</evidence>
<reference evidence="3" key="2">
    <citation type="submission" date="2023-01" db="EMBL/GenBank/DDBJ databases">
        <title>Draft genome sequence of Litoribrevibacter albus strain NBRC 110071.</title>
        <authorList>
            <person name="Sun Q."/>
            <person name="Mori K."/>
        </authorList>
    </citation>
    <scope>NUCLEOTIDE SEQUENCE</scope>
    <source>
        <strain evidence="3">NBRC 110071</strain>
    </source>
</reference>
<keyword evidence="1" id="KW-1133">Transmembrane helix</keyword>
<organism evidence="3 4">
    <name type="scientific">Litoribrevibacter albus</name>
    <dbReference type="NCBI Taxonomy" id="1473156"/>
    <lineage>
        <taxon>Bacteria</taxon>
        <taxon>Pseudomonadati</taxon>
        <taxon>Pseudomonadota</taxon>
        <taxon>Gammaproteobacteria</taxon>
        <taxon>Oceanospirillales</taxon>
        <taxon>Oceanospirillaceae</taxon>
        <taxon>Litoribrevibacter</taxon>
    </lineage>
</organism>
<dbReference type="InterPro" id="IPR021994">
    <property type="entry name" value="DUF3592"/>
</dbReference>
<comment type="caution">
    <text evidence="3">The sequence shown here is derived from an EMBL/GenBank/DDBJ whole genome shotgun (WGS) entry which is preliminary data.</text>
</comment>
<accession>A0AA37W721</accession>
<proteinExistence type="predicted"/>
<dbReference type="EMBL" id="BSNM01000009">
    <property type="protein sequence ID" value="GLQ30838.1"/>
    <property type="molecule type" value="Genomic_DNA"/>
</dbReference>
<evidence type="ECO:0000259" key="2">
    <source>
        <dbReference type="Pfam" id="PF12158"/>
    </source>
</evidence>
<protein>
    <recommendedName>
        <fullName evidence="2">DUF3592 domain-containing protein</fullName>
    </recommendedName>
</protein>
<reference evidence="3" key="1">
    <citation type="journal article" date="2014" name="Int. J. Syst. Evol. Microbiol.">
        <title>Complete genome sequence of Corynebacterium casei LMG S-19264T (=DSM 44701T), isolated from a smear-ripened cheese.</title>
        <authorList>
            <consortium name="US DOE Joint Genome Institute (JGI-PGF)"/>
            <person name="Walter F."/>
            <person name="Albersmeier A."/>
            <person name="Kalinowski J."/>
            <person name="Ruckert C."/>
        </authorList>
    </citation>
    <scope>NUCLEOTIDE SEQUENCE</scope>
    <source>
        <strain evidence="3">NBRC 110071</strain>
    </source>
</reference>
<gene>
    <name evidence="3" type="ORF">GCM10007876_13170</name>
</gene>
<feature type="transmembrane region" description="Helical" evidence="1">
    <location>
        <begin position="23"/>
        <end position="41"/>
    </location>
</feature>
<feature type="domain" description="DUF3592" evidence="2">
    <location>
        <begin position="70"/>
        <end position="139"/>
    </location>
</feature>
<keyword evidence="4" id="KW-1185">Reference proteome</keyword>
<dbReference type="AlphaFoldDB" id="A0AA37W721"/>
<sequence length="166" mass="18967">MDFISIYLVDMYQLALSGDDQAIFFWIAAYAWLMCTISVIWQIRVSRWPFVAGRLLRHGLEKVGREAVRVEQAYQASAVYEYEVDGQPYTGSRVSYLVMTGSGGFKNVGETQLKGIQRLPDGSVKVFYNPRRPKKSMLVIPGVTSITVTFVLSLVMPFFYFLKFYT</sequence>
<evidence type="ECO:0000313" key="4">
    <source>
        <dbReference type="Proteomes" id="UP001161389"/>
    </source>
</evidence>
<feature type="transmembrane region" description="Helical" evidence="1">
    <location>
        <begin position="138"/>
        <end position="162"/>
    </location>
</feature>